<reference evidence="2 3" key="1">
    <citation type="journal article" date="2011" name="J. Bacteriol.">
        <title>Genome sequence of the verrucomicrobium Opitutus terrae PB90-1, an abundant inhabitant of rice paddy soil ecosystems.</title>
        <authorList>
            <person name="van Passel M.W."/>
            <person name="Kant R."/>
            <person name="Palva A."/>
            <person name="Copeland A."/>
            <person name="Lucas S."/>
            <person name="Lapidus A."/>
            <person name="Glavina del Rio T."/>
            <person name="Pitluck S."/>
            <person name="Goltsman E."/>
            <person name="Clum A."/>
            <person name="Sun H."/>
            <person name="Schmutz J."/>
            <person name="Larimer F.W."/>
            <person name="Land M.L."/>
            <person name="Hauser L."/>
            <person name="Kyrpides N."/>
            <person name="Mikhailova N."/>
            <person name="Richardson P.P."/>
            <person name="Janssen P.H."/>
            <person name="de Vos W.M."/>
            <person name="Smidt H."/>
        </authorList>
    </citation>
    <scope>NUCLEOTIDE SEQUENCE [LARGE SCALE GENOMIC DNA]</scope>
    <source>
        <strain evidence="3">DSM 11246 / JCM 15787 / PB90-1</strain>
    </source>
</reference>
<dbReference type="PANTHER" id="PTHR30535:SF34">
    <property type="entry name" value="MOLYBDATE-BINDING PROTEIN MOLA"/>
    <property type="match status" value="1"/>
</dbReference>
<evidence type="ECO:0000259" key="1">
    <source>
        <dbReference type="PROSITE" id="PS50983"/>
    </source>
</evidence>
<dbReference type="SUPFAM" id="SSF53807">
    <property type="entry name" value="Helical backbone' metal receptor"/>
    <property type="match status" value="1"/>
</dbReference>
<accession>B1ZXH7</accession>
<dbReference type="PROSITE" id="PS50983">
    <property type="entry name" value="FE_B12_PBP"/>
    <property type="match status" value="1"/>
</dbReference>
<keyword evidence="3" id="KW-1185">Reference proteome</keyword>
<evidence type="ECO:0000313" key="3">
    <source>
        <dbReference type="Proteomes" id="UP000007013"/>
    </source>
</evidence>
<dbReference type="PANTHER" id="PTHR30535">
    <property type="entry name" value="VITAMIN B12-BINDING PROTEIN"/>
    <property type="match status" value="1"/>
</dbReference>
<dbReference type="STRING" id="452637.Oter_3695"/>
<dbReference type="EMBL" id="CP001032">
    <property type="protein sequence ID" value="ACB76972.1"/>
    <property type="molecule type" value="Genomic_DNA"/>
</dbReference>
<organism evidence="2 3">
    <name type="scientific">Opitutus terrae (strain DSM 11246 / JCM 15787 / PB90-1)</name>
    <dbReference type="NCBI Taxonomy" id="452637"/>
    <lineage>
        <taxon>Bacteria</taxon>
        <taxon>Pseudomonadati</taxon>
        <taxon>Verrucomicrobiota</taxon>
        <taxon>Opitutia</taxon>
        <taxon>Opitutales</taxon>
        <taxon>Opitutaceae</taxon>
        <taxon>Opitutus</taxon>
    </lineage>
</organism>
<dbReference type="Gene3D" id="3.40.50.1980">
    <property type="entry name" value="Nitrogenase molybdenum iron protein domain"/>
    <property type="match status" value="2"/>
</dbReference>
<gene>
    <name evidence="2" type="ordered locus">Oter_3695</name>
</gene>
<dbReference type="KEGG" id="ote:Oter_3695"/>
<proteinExistence type="predicted"/>
<feature type="domain" description="Fe/B12 periplasmic-binding" evidence="1">
    <location>
        <begin position="42"/>
        <end position="295"/>
    </location>
</feature>
<dbReference type="eggNOG" id="COG0614">
    <property type="taxonomic scope" value="Bacteria"/>
</dbReference>
<dbReference type="Pfam" id="PF01497">
    <property type="entry name" value="Peripla_BP_2"/>
    <property type="match status" value="1"/>
</dbReference>
<sequence>MRRNGNTRLVTSGRWRRLVRCGVLLMGWLGVCTGFAAPAAVRVVSQTVGGDELLLALAEPGQIAALSHLAYNPAYSAVAEQAKAYPRITRGDAETILKFGPTLVLFADYSRGELVEQVRRAGVRVLVFEHYKTLDDAYANLRLLGQEIGAVQKAEQLIAGCRARVAALRTRLHGVQPVRVIAPSTYGVIPGTDSTFQDLCDHAGAENLAATLGGLKGHAVPPAEQMLTWPIDRVVLAGDDAAATLAVFRELPPYQFMPAVREGRVAMLKPWQISCVSHYRIDGYEQLARALHPEVFR</sequence>
<name>B1ZXH7_OPITP</name>
<dbReference type="InterPro" id="IPR002491">
    <property type="entry name" value="ABC_transptr_periplasmic_BD"/>
</dbReference>
<evidence type="ECO:0000313" key="2">
    <source>
        <dbReference type="EMBL" id="ACB76972.1"/>
    </source>
</evidence>
<dbReference type="Proteomes" id="UP000007013">
    <property type="component" value="Chromosome"/>
</dbReference>
<dbReference type="HOGENOM" id="CLU_038034_2_4_0"/>
<dbReference type="AlphaFoldDB" id="B1ZXH7"/>
<protein>
    <submittedName>
        <fullName evidence="2">Periplasmic binding protein</fullName>
    </submittedName>
</protein>
<dbReference type="InterPro" id="IPR050902">
    <property type="entry name" value="ABC_Transporter_SBP"/>
</dbReference>